<keyword evidence="3" id="KW-1185">Reference proteome</keyword>
<evidence type="ECO:0000313" key="2">
    <source>
        <dbReference type="EMBL" id="KAF4963273.1"/>
    </source>
</evidence>
<feature type="region of interest" description="Disordered" evidence="1">
    <location>
        <begin position="114"/>
        <end position="166"/>
    </location>
</feature>
<name>A0A8H4X626_9HYPO</name>
<comment type="caution">
    <text evidence="2">The sequence shown here is derived from an EMBL/GenBank/DDBJ whole genome shotgun (WGS) entry which is preliminary data.</text>
</comment>
<evidence type="ECO:0000313" key="3">
    <source>
        <dbReference type="Proteomes" id="UP000635477"/>
    </source>
</evidence>
<sequence length="166" mass="18497">MTQTQQTYLSRYGKLMFLHAVITHPHWKRQGYAKLLCKQSLQLARHKDLVVAALASPFSGYVFYSGTSFANCGRTAVEPEGEADKLELQVMVCTPPPLPEARRSSFMDFAWGQSRASTPDKDKRGSEDRPQVEERRSSLLDVLGLGGRKASSADKAAMDARRSSHH</sequence>
<reference evidence="2" key="2">
    <citation type="submission" date="2020-05" db="EMBL/GenBank/DDBJ databases">
        <authorList>
            <person name="Kim H.-S."/>
            <person name="Proctor R.H."/>
            <person name="Brown D.W."/>
        </authorList>
    </citation>
    <scope>NUCLEOTIDE SEQUENCE</scope>
    <source>
        <strain evidence="2">NRRL 22465</strain>
    </source>
</reference>
<feature type="compositionally biased region" description="Basic and acidic residues" evidence="1">
    <location>
        <begin position="156"/>
        <end position="166"/>
    </location>
</feature>
<dbReference type="SUPFAM" id="SSF55729">
    <property type="entry name" value="Acyl-CoA N-acyltransferases (Nat)"/>
    <property type="match status" value="1"/>
</dbReference>
<dbReference type="InterPro" id="IPR016181">
    <property type="entry name" value="Acyl_CoA_acyltransferase"/>
</dbReference>
<proteinExistence type="predicted"/>
<dbReference type="Gene3D" id="3.40.630.30">
    <property type="match status" value="1"/>
</dbReference>
<evidence type="ECO:0000256" key="1">
    <source>
        <dbReference type="SAM" id="MobiDB-lite"/>
    </source>
</evidence>
<dbReference type="OrthoDB" id="4738875at2759"/>
<dbReference type="EMBL" id="JABEYC010001643">
    <property type="protein sequence ID" value="KAF4963273.1"/>
    <property type="molecule type" value="Genomic_DNA"/>
</dbReference>
<feature type="compositionally biased region" description="Basic and acidic residues" evidence="1">
    <location>
        <begin position="118"/>
        <end position="138"/>
    </location>
</feature>
<reference evidence="2" key="1">
    <citation type="journal article" date="2020" name="BMC Genomics">
        <title>Correction to: Identification and distribution of gene clusters required for synthesis of sphingolipid metabolism inhibitors in diverse species of the filamentous fungus Fusarium.</title>
        <authorList>
            <person name="Kim H.S."/>
            <person name="Lohmar J.M."/>
            <person name="Busman M."/>
            <person name="Brown D.W."/>
            <person name="Naumann T.A."/>
            <person name="Divon H.H."/>
            <person name="Lysoe E."/>
            <person name="Uhlig S."/>
            <person name="Proctor R.H."/>
        </authorList>
    </citation>
    <scope>NUCLEOTIDE SEQUENCE</scope>
    <source>
        <strain evidence="2">NRRL 22465</strain>
    </source>
</reference>
<dbReference type="Proteomes" id="UP000635477">
    <property type="component" value="Unassembled WGS sequence"/>
</dbReference>
<evidence type="ECO:0008006" key="4">
    <source>
        <dbReference type="Google" id="ProtNLM"/>
    </source>
</evidence>
<gene>
    <name evidence="2" type="ORF">FZEAL_10944</name>
</gene>
<dbReference type="AlphaFoldDB" id="A0A8H4X626"/>
<organism evidence="2 3">
    <name type="scientific">Fusarium zealandicum</name>
    <dbReference type="NCBI Taxonomy" id="1053134"/>
    <lineage>
        <taxon>Eukaryota</taxon>
        <taxon>Fungi</taxon>
        <taxon>Dikarya</taxon>
        <taxon>Ascomycota</taxon>
        <taxon>Pezizomycotina</taxon>
        <taxon>Sordariomycetes</taxon>
        <taxon>Hypocreomycetidae</taxon>
        <taxon>Hypocreales</taxon>
        <taxon>Nectriaceae</taxon>
        <taxon>Fusarium</taxon>
        <taxon>Fusarium staphyleae species complex</taxon>
    </lineage>
</organism>
<protein>
    <recommendedName>
        <fullName evidence="4">N-acetyltransferase domain-containing protein</fullName>
    </recommendedName>
</protein>
<accession>A0A8H4X626</accession>